<protein>
    <submittedName>
        <fullName evidence="1">Uncharacterized protein</fullName>
    </submittedName>
</protein>
<name>A0A3B0V1E2_9ZZZZ</name>
<dbReference type="EMBL" id="UOER01000537">
    <property type="protein sequence ID" value="VAW25964.1"/>
    <property type="molecule type" value="Genomic_DNA"/>
</dbReference>
<accession>A0A3B0V1E2</accession>
<dbReference type="AlphaFoldDB" id="A0A3B0V1E2"/>
<organism evidence="1">
    <name type="scientific">hydrothermal vent metagenome</name>
    <dbReference type="NCBI Taxonomy" id="652676"/>
    <lineage>
        <taxon>unclassified sequences</taxon>
        <taxon>metagenomes</taxon>
        <taxon>ecological metagenomes</taxon>
    </lineage>
</organism>
<evidence type="ECO:0000313" key="1">
    <source>
        <dbReference type="EMBL" id="VAW25964.1"/>
    </source>
</evidence>
<sequence length="33" mass="4216">MQEENPVNSINFNNESINIREEIEKYLYHWKWF</sequence>
<proteinExistence type="predicted"/>
<gene>
    <name evidence="1" type="ORF">MNBD_BACTEROID04-1461</name>
</gene>
<feature type="non-terminal residue" evidence="1">
    <location>
        <position position="33"/>
    </location>
</feature>
<reference evidence="1" key="1">
    <citation type="submission" date="2018-06" db="EMBL/GenBank/DDBJ databases">
        <authorList>
            <person name="Zhirakovskaya E."/>
        </authorList>
    </citation>
    <scope>NUCLEOTIDE SEQUENCE</scope>
</reference>